<accession>A0A0A9ALX0</accession>
<organism evidence="1">
    <name type="scientific">Arundo donax</name>
    <name type="common">Giant reed</name>
    <name type="synonym">Donax arundinaceus</name>
    <dbReference type="NCBI Taxonomy" id="35708"/>
    <lineage>
        <taxon>Eukaryota</taxon>
        <taxon>Viridiplantae</taxon>
        <taxon>Streptophyta</taxon>
        <taxon>Embryophyta</taxon>
        <taxon>Tracheophyta</taxon>
        <taxon>Spermatophyta</taxon>
        <taxon>Magnoliopsida</taxon>
        <taxon>Liliopsida</taxon>
        <taxon>Poales</taxon>
        <taxon>Poaceae</taxon>
        <taxon>PACMAD clade</taxon>
        <taxon>Arundinoideae</taxon>
        <taxon>Arundineae</taxon>
        <taxon>Arundo</taxon>
    </lineage>
</organism>
<evidence type="ECO:0000313" key="1">
    <source>
        <dbReference type="EMBL" id="JAD50888.1"/>
    </source>
</evidence>
<dbReference type="EMBL" id="GBRH01247007">
    <property type="protein sequence ID" value="JAD50888.1"/>
    <property type="molecule type" value="Transcribed_RNA"/>
</dbReference>
<reference evidence="1" key="1">
    <citation type="submission" date="2014-09" db="EMBL/GenBank/DDBJ databases">
        <authorList>
            <person name="Magalhaes I.L.F."/>
            <person name="Oliveira U."/>
            <person name="Santos F.R."/>
            <person name="Vidigal T.H.D.A."/>
            <person name="Brescovit A.D."/>
            <person name="Santos A.J."/>
        </authorList>
    </citation>
    <scope>NUCLEOTIDE SEQUENCE</scope>
    <source>
        <tissue evidence="1">Shoot tissue taken approximately 20 cm above the soil surface</tissue>
    </source>
</reference>
<reference evidence="1" key="2">
    <citation type="journal article" date="2015" name="Data Brief">
        <title>Shoot transcriptome of the giant reed, Arundo donax.</title>
        <authorList>
            <person name="Barrero R.A."/>
            <person name="Guerrero F.D."/>
            <person name="Moolhuijzen P."/>
            <person name="Goolsby J.A."/>
            <person name="Tidwell J."/>
            <person name="Bellgard S.E."/>
            <person name="Bellgard M.I."/>
        </authorList>
    </citation>
    <scope>NUCLEOTIDE SEQUENCE</scope>
    <source>
        <tissue evidence="1">Shoot tissue taken approximately 20 cm above the soil surface</tissue>
    </source>
</reference>
<sequence>MAEAPALQCGDEPRNRLPIAQALPTARMLLK</sequence>
<name>A0A0A9ALX0_ARUDO</name>
<protein>
    <submittedName>
        <fullName evidence="1">Uncharacterized protein</fullName>
    </submittedName>
</protein>
<dbReference type="AlphaFoldDB" id="A0A0A9ALX0"/>
<proteinExistence type="predicted"/>